<dbReference type="SUPFAM" id="SSF53850">
    <property type="entry name" value="Periplasmic binding protein-like II"/>
    <property type="match status" value="1"/>
</dbReference>
<dbReference type="PROSITE" id="PS51257">
    <property type="entry name" value="PROKAR_LIPOPROTEIN"/>
    <property type="match status" value="1"/>
</dbReference>
<comment type="similarity">
    <text evidence="1">Belongs to the bacterial solute-binding protein 1 family.</text>
</comment>
<dbReference type="Pfam" id="PF01547">
    <property type="entry name" value="SBP_bac_1"/>
    <property type="match status" value="1"/>
</dbReference>
<dbReference type="PANTHER" id="PTHR43649:SF34">
    <property type="entry name" value="ABC TRANSPORTER PERIPLASMIC-BINDING PROTEIN YCJN-RELATED"/>
    <property type="match status" value="1"/>
</dbReference>
<proteinExistence type="inferred from homology"/>
<dbReference type="InterPro" id="IPR050490">
    <property type="entry name" value="Bact_solute-bd_prot1"/>
</dbReference>
<gene>
    <name evidence="5" type="ORF">GCM10009681_12150</name>
</gene>
<evidence type="ECO:0000313" key="6">
    <source>
        <dbReference type="Proteomes" id="UP001500655"/>
    </source>
</evidence>
<dbReference type="Gene3D" id="3.40.190.10">
    <property type="entry name" value="Periplasmic binding protein-like II"/>
    <property type="match status" value="2"/>
</dbReference>
<evidence type="ECO:0000256" key="1">
    <source>
        <dbReference type="ARBA" id="ARBA00008520"/>
    </source>
</evidence>
<reference evidence="5 6" key="1">
    <citation type="journal article" date="2019" name="Int. J. Syst. Evol. Microbiol.">
        <title>The Global Catalogue of Microorganisms (GCM) 10K type strain sequencing project: providing services to taxonomists for standard genome sequencing and annotation.</title>
        <authorList>
            <consortium name="The Broad Institute Genomics Platform"/>
            <consortium name="The Broad Institute Genome Sequencing Center for Infectious Disease"/>
            <person name="Wu L."/>
            <person name="Ma J."/>
        </authorList>
    </citation>
    <scope>NUCLEOTIDE SEQUENCE [LARGE SCALE GENOMIC DNA]</scope>
    <source>
        <strain evidence="5 6">JCM 13249</strain>
    </source>
</reference>
<evidence type="ECO:0000256" key="2">
    <source>
        <dbReference type="ARBA" id="ARBA00022448"/>
    </source>
</evidence>
<dbReference type="PANTHER" id="PTHR43649">
    <property type="entry name" value="ARABINOSE-BINDING PROTEIN-RELATED"/>
    <property type="match status" value="1"/>
</dbReference>
<feature type="signal peptide" evidence="4">
    <location>
        <begin position="1"/>
        <end position="24"/>
    </location>
</feature>
<keyword evidence="6" id="KW-1185">Reference proteome</keyword>
<protein>
    <submittedName>
        <fullName evidence="5">Sugar ABC transporter substrate-binding protein</fullName>
    </submittedName>
</protein>
<dbReference type="InterPro" id="IPR006059">
    <property type="entry name" value="SBP"/>
</dbReference>
<name>A0ABN2JXQ0_9ACTN</name>
<evidence type="ECO:0000256" key="3">
    <source>
        <dbReference type="ARBA" id="ARBA00022729"/>
    </source>
</evidence>
<evidence type="ECO:0000256" key="4">
    <source>
        <dbReference type="SAM" id="SignalP"/>
    </source>
</evidence>
<comment type="caution">
    <text evidence="5">The sequence shown here is derived from an EMBL/GenBank/DDBJ whole genome shotgun (WGS) entry which is preliminary data.</text>
</comment>
<dbReference type="EMBL" id="BAAALS010000004">
    <property type="protein sequence ID" value="GAA1742862.1"/>
    <property type="molecule type" value="Genomic_DNA"/>
</dbReference>
<sequence length="427" mass="45759">MGTKLGRKRGLALAVAMATVASLAACGGDSGAQPTGKDADGPLSVLMLASASYDPCSEEIAKAFRAKTGREVKMVHEGYPTFHDKAITALAGGGAYDVIMLAYQWTGEFAAQGLLADLTERAKNDADLDGIFEPVMDLYTNDGKQYAIPFTAQAETLFYRKDLLEAEGFEVPKTWEEYEKIAKHFTNNPKYPGLYGTSIKAASQHIQQAFDNRYWGLGGGPLGQPGSTMDLELTKQAMEQLKRHTLQYSPPGALAATFTEAQRAFQAGNAVMTELMPSTVLALLINETPENKVYNKVGAAVMPGGHGEIGSWAMAVSSKTKRPDAAYEWSKMAANVELDLTCQTQFGKSAVRASTYENPGLRDTFYAAGVRAGLDAGYGIPNGVTASKINNMVMETLSKYMAGQISSSDEAARSIVDKYADLVNQAG</sequence>
<keyword evidence="3 4" id="KW-0732">Signal</keyword>
<dbReference type="Proteomes" id="UP001500655">
    <property type="component" value="Unassembled WGS sequence"/>
</dbReference>
<dbReference type="RefSeq" id="WP_344077741.1">
    <property type="nucleotide sequence ID" value="NZ_BAAALS010000004.1"/>
</dbReference>
<dbReference type="CDD" id="cd13585">
    <property type="entry name" value="PBP2_TMBP_like"/>
    <property type="match status" value="1"/>
</dbReference>
<organism evidence="5 6">
    <name type="scientific">Luedemannella helvata</name>
    <dbReference type="NCBI Taxonomy" id="349315"/>
    <lineage>
        <taxon>Bacteria</taxon>
        <taxon>Bacillati</taxon>
        <taxon>Actinomycetota</taxon>
        <taxon>Actinomycetes</taxon>
        <taxon>Micromonosporales</taxon>
        <taxon>Micromonosporaceae</taxon>
        <taxon>Luedemannella</taxon>
    </lineage>
</organism>
<keyword evidence="2" id="KW-0813">Transport</keyword>
<accession>A0ABN2JXQ0</accession>
<feature type="chain" id="PRO_5047514527" evidence="4">
    <location>
        <begin position="25"/>
        <end position="427"/>
    </location>
</feature>
<evidence type="ECO:0000313" key="5">
    <source>
        <dbReference type="EMBL" id="GAA1742862.1"/>
    </source>
</evidence>